<dbReference type="RefSeq" id="WP_343938699.1">
    <property type="nucleotide sequence ID" value="NZ_BAAAHP010000015.1"/>
</dbReference>
<dbReference type="InterPro" id="IPR023210">
    <property type="entry name" value="NADP_OxRdtase_dom"/>
</dbReference>
<proteinExistence type="predicted"/>
<dbReference type="EMBL" id="BAAAHP010000015">
    <property type="protein sequence ID" value="GAA0922740.1"/>
    <property type="molecule type" value="Genomic_DNA"/>
</dbReference>
<dbReference type="PANTHER" id="PTHR42686:SF1">
    <property type="entry name" value="GH17980P-RELATED"/>
    <property type="match status" value="1"/>
</dbReference>
<evidence type="ECO:0000259" key="1">
    <source>
        <dbReference type="Pfam" id="PF00248"/>
    </source>
</evidence>
<dbReference type="CDD" id="cd19090">
    <property type="entry name" value="AKR_AKR15A-like"/>
    <property type="match status" value="1"/>
</dbReference>
<feature type="domain" description="NADP-dependent oxidoreductase" evidence="1">
    <location>
        <begin position="38"/>
        <end position="310"/>
    </location>
</feature>
<dbReference type="PANTHER" id="PTHR42686">
    <property type="entry name" value="GH17980P-RELATED"/>
    <property type="match status" value="1"/>
</dbReference>
<sequence>MTSTQDLPRRPLGSTGLQITSLTIGAGPLGSMPANFGYEVPAERGIATAVAALTGPVNALDTSNSYSRGESERRVGEALRQIGGLPEGYVLSTKLDRDLDTGEFTGDRMRRSIEESLERLGLDRVPLLHLHDPEHIGFAESMVPGGPVEVLVQLRDEGIAGAIGVAGGPIDMLREFVATDVFDAVLTHNRWTLVDRSAGPLIEEAAARGLGVINAAVFGGGILAAGARASSRYAYREAEPELLAAVAEIERLCGEHGVPLGAAAVQFSTRDPRIATTVVGVSRPERIAGSVELATVPIPDALWSEVDAVVAGLAR</sequence>
<dbReference type="InterPro" id="IPR020471">
    <property type="entry name" value="AKR"/>
</dbReference>
<dbReference type="Proteomes" id="UP001499967">
    <property type="component" value="Unassembled WGS sequence"/>
</dbReference>
<organism evidence="2 3">
    <name type="scientific">Pseudonocardia zijingensis</name>
    <dbReference type="NCBI Taxonomy" id="153376"/>
    <lineage>
        <taxon>Bacteria</taxon>
        <taxon>Bacillati</taxon>
        <taxon>Actinomycetota</taxon>
        <taxon>Actinomycetes</taxon>
        <taxon>Pseudonocardiales</taxon>
        <taxon>Pseudonocardiaceae</taxon>
        <taxon>Pseudonocardia</taxon>
    </lineage>
</organism>
<name>A0ABP3ZL74_9PSEU</name>
<dbReference type="Pfam" id="PF00248">
    <property type="entry name" value="Aldo_ket_red"/>
    <property type="match status" value="1"/>
</dbReference>
<evidence type="ECO:0000313" key="3">
    <source>
        <dbReference type="Proteomes" id="UP001499967"/>
    </source>
</evidence>
<accession>A0ABP3ZL74</accession>
<protein>
    <submittedName>
        <fullName evidence="2">Aldo/keto reductase</fullName>
    </submittedName>
</protein>
<evidence type="ECO:0000313" key="2">
    <source>
        <dbReference type="EMBL" id="GAA0922740.1"/>
    </source>
</evidence>
<dbReference type="SUPFAM" id="SSF51430">
    <property type="entry name" value="NAD(P)-linked oxidoreductase"/>
    <property type="match status" value="1"/>
</dbReference>
<reference evidence="3" key="1">
    <citation type="journal article" date="2019" name="Int. J. Syst. Evol. Microbiol.">
        <title>The Global Catalogue of Microorganisms (GCM) 10K type strain sequencing project: providing services to taxonomists for standard genome sequencing and annotation.</title>
        <authorList>
            <consortium name="The Broad Institute Genomics Platform"/>
            <consortium name="The Broad Institute Genome Sequencing Center for Infectious Disease"/>
            <person name="Wu L."/>
            <person name="Ma J."/>
        </authorList>
    </citation>
    <scope>NUCLEOTIDE SEQUENCE [LARGE SCALE GENOMIC DNA]</scope>
    <source>
        <strain evidence="3">JCM 11117</strain>
    </source>
</reference>
<dbReference type="InterPro" id="IPR036812">
    <property type="entry name" value="NAD(P)_OxRdtase_dom_sf"/>
</dbReference>
<dbReference type="Gene3D" id="3.20.20.100">
    <property type="entry name" value="NADP-dependent oxidoreductase domain"/>
    <property type="match status" value="1"/>
</dbReference>
<comment type="caution">
    <text evidence="2">The sequence shown here is derived from an EMBL/GenBank/DDBJ whole genome shotgun (WGS) entry which is preliminary data.</text>
</comment>
<keyword evidence="3" id="KW-1185">Reference proteome</keyword>
<gene>
    <name evidence="2" type="ORF">GCM10009559_06530</name>
</gene>